<evidence type="ECO:0000256" key="2">
    <source>
        <dbReference type="SAM" id="Phobius"/>
    </source>
</evidence>
<dbReference type="OrthoDB" id="4188781at2759"/>
<keyword evidence="2" id="KW-0472">Membrane</keyword>
<feature type="compositionally biased region" description="Polar residues" evidence="1">
    <location>
        <begin position="296"/>
        <end position="311"/>
    </location>
</feature>
<organism evidence="3 4">
    <name type="scientific">Aspergillus leporis</name>
    <dbReference type="NCBI Taxonomy" id="41062"/>
    <lineage>
        <taxon>Eukaryota</taxon>
        <taxon>Fungi</taxon>
        <taxon>Dikarya</taxon>
        <taxon>Ascomycota</taxon>
        <taxon>Pezizomycotina</taxon>
        <taxon>Eurotiomycetes</taxon>
        <taxon>Eurotiomycetidae</taxon>
        <taxon>Eurotiales</taxon>
        <taxon>Aspergillaceae</taxon>
        <taxon>Aspergillus</taxon>
        <taxon>Aspergillus subgen. Circumdati</taxon>
    </lineage>
</organism>
<sequence>MRINVPRPPLYYSLGGASLVLTSITTLLDGLCLTFFKHVSSSILVIESGVLALSAVNCVALVVAILLWVTGAKRDDIRFYGWRRHVHCIVVVYMAVATGITAGGVAWSMSQLVMASKRMPLTPRQHLLMVTRSVVWTLSVLSQGLLGGLLLMMLLAKEASRSRGSSSLSHELDSLREHLVVDYRQESTESQLIVDSRKHSIEQKKSCDGLVAAQPSTSSAASSISKRYSGRTLYQHDSKHGSLELHPQLTYPEFVVMRNKSDGCLNEHDVYTVGADGDTGSHKLQDFRCSLDTLRRQSSVRRSTDTSNSLQPEAPCRSGPAKLNLADESNIHPLFRSNSPTPPPTAMPGTTVIASPAAGQTISIKALHRMRSTNSLRSYTPRSRSPLFERIDQADQEMGKKQGAGDSQRGLNSDQSCAIPSFLMAADLRRSITQYERKYVLIESPHES</sequence>
<dbReference type="Proteomes" id="UP000326565">
    <property type="component" value="Unassembled WGS sequence"/>
</dbReference>
<gene>
    <name evidence="3" type="ORF">BDV29DRAFT_153152</name>
</gene>
<evidence type="ECO:0000313" key="3">
    <source>
        <dbReference type="EMBL" id="KAB8078042.1"/>
    </source>
</evidence>
<feature type="transmembrane region" description="Helical" evidence="2">
    <location>
        <begin position="90"/>
        <end position="114"/>
    </location>
</feature>
<accession>A0A5N5XF73</accession>
<dbReference type="EMBL" id="ML732162">
    <property type="protein sequence ID" value="KAB8078042.1"/>
    <property type="molecule type" value="Genomic_DNA"/>
</dbReference>
<feature type="region of interest" description="Disordered" evidence="1">
    <location>
        <begin position="296"/>
        <end position="324"/>
    </location>
</feature>
<keyword evidence="4" id="KW-1185">Reference proteome</keyword>
<keyword evidence="2" id="KW-1133">Transmembrane helix</keyword>
<evidence type="ECO:0000256" key="1">
    <source>
        <dbReference type="SAM" id="MobiDB-lite"/>
    </source>
</evidence>
<feature type="transmembrane region" description="Helical" evidence="2">
    <location>
        <begin position="48"/>
        <end position="69"/>
    </location>
</feature>
<feature type="transmembrane region" description="Helical" evidence="2">
    <location>
        <begin position="12"/>
        <end position="36"/>
    </location>
</feature>
<proteinExistence type="predicted"/>
<evidence type="ECO:0000313" key="4">
    <source>
        <dbReference type="Proteomes" id="UP000326565"/>
    </source>
</evidence>
<feature type="transmembrane region" description="Helical" evidence="2">
    <location>
        <begin position="134"/>
        <end position="156"/>
    </location>
</feature>
<keyword evidence="2" id="KW-0812">Transmembrane</keyword>
<name>A0A5N5XF73_9EURO</name>
<reference evidence="3 4" key="1">
    <citation type="submission" date="2019-04" db="EMBL/GenBank/DDBJ databases">
        <title>Friends and foes A comparative genomics study of 23 Aspergillus species from section Flavi.</title>
        <authorList>
            <consortium name="DOE Joint Genome Institute"/>
            <person name="Kjaerbolling I."/>
            <person name="Vesth T."/>
            <person name="Frisvad J.C."/>
            <person name="Nybo J.L."/>
            <person name="Theobald S."/>
            <person name="Kildgaard S."/>
            <person name="Isbrandt T."/>
            <person name="Kuo A."/>
            <person name="Sato A."/>
            <person name="Lyhne E.K."/>
            <person name="Kogle M.E."/>
            <person name="Wiebenga A."/>
            <person name="Kun R.S."/>
            <person name="Lubbers R.J."/>
            <person name="Makela M.R."/>
            <person name="Barry K."/>
            <person name="Chovatia M."/>
            <person name="Clum A."/>
            <person name="Daum C."/>
            <person name="Haridas S."/>
            <person name="He G."/>
            <person name="LaButti K."/>
            <person name="Lipzen A."/>
            <person name="Mondo S."/>
            <person name="Riley R."/>
            <person name="Salamov A."/>
            <person name="Simmons B.A."/>
            <person name="Magnuson J.K."/>
            <person name="Henrissat B."/>
            <person name="Mortensen U.H."/>
            <person name="Larsen T.O."/>
            <person name="Devries R.P."/>
            <person name="Grigoriev I.V."/>
            <person name="Machida M."/>
            <person name="Baker S.E."/>
            <person name="Andersen M.R."/>
        </authorList>
    </citation>
    <scope>NUCLEOTIDE SEQUENCE [LARGE SCALE GENOMIC DNA]</scope>
    <source>
        <strain evidence="3 4">CBS 151.66</strain>
    </source>
</reference>
<protein>
    <submittedName>
        <fullName evidence="3">Uncharacterized protein</fullName>
    </submittedName>
</protein>
<dbReference type="AlphaFoldDB" id="A0A5N5XF73"/>